<feature type="domain" description="KIB1-4 beta-propeller" evidence="1">
    <location>
        <begin position="122"/>
        <end position="381"/>
    </location>
</feature>
<dbReference type="AlphaFoldDB" id="A0AAD8MU74"/>
<reference evidence="2" key="2">
    <citation type="submission" date="2023-05" db="EMBL/GenBank/DDBJ databases">
        <authorList>
            <person name="Schelkunov M.I."/>
        </authorList>
    </citation>
    <scope>NUCLEOTIDE SEQUENCE</scope>
    <source>
        <strain evidence="2">Hsosn_3</strain>
        <tissue evidence="2">Leaf</tissue>
    </source>
</reference>
<evidence type="ECO:0000259" key="1">
    <source>
        <dbReference type="Pfam" id="PF03478"/>
    </source>
</evidence>
<dbReference type="Pfam" id="PF03478">
    <property type="entry name" value="Beta-prop_KIB1-4"/>
    <property type="match status" value="1"/>
</dbReference>
<proteinExistence type="predicted"/>
<sequence>MKFNKKKSMKMVSLLSFFENLPVDKKDKSKKQVSEENKSSLLSQLPMNLSRQTMQNLCFADQVRFNGICKRWLYLDQYRKTPSASLPCFANVKKLRNGSLQCQFYESSNVNPFSVDKIDLRKFGIVADSLYCTCKYGWLFLSMIESSSSSSSSWCSITTSFLLYSSLTKNIMSLPTFVHSKNHHYSKFVQAFSTDPSSPDCVFFVLHYDFDIDPIITISTCHQGDKAWASREYERGDINYMCFGSTPIYLAGSFYFVSSVGEVASYNIALGEWKAVRNLLNGITHCNTGYEAFELNGDLGLIYFYDDEDLKKSNDSEKLGYIRMFDRSDKIWVGLDSLGDEALYVSSNTFVVSAAGEEARNNGLLPNKIYRPDETGCISVYTLENGYLTRFSTCSGSRNRESAINYRELAFWVEPRKCN</sequence>
<keyword evidence="3" id="KW-1185">Reference proteome</keyword>
<dbReference type="PANTHER" id="PTHR33127:SF5">
    <property type="entry name" value="TRANSMEMBRANE PROTEIN"/>
    <property type="match status" value="1"/>
</dbReference>
<protein>
    <recommendedName>
        <fullName evidence="1">KIB1-4 beta-propeller domain-containing protein</fullName>
    </recommendedName>
</protein>
<reference evidence="2" key="1">
    <citation type="submission" date="2023-02" db="EMBL/GenBank/DDBJ databases">
        <title>Genome of toxic invasive species Heracleum sosnowskyi carries increased number of genes despite the absence of recent whole-genome duplications.</title>
        <authorList>
            <person name="Schelkunov M."/>
            <person name="Shtratnikova V."/>
            <person name="Makarenko M."/>
            <person name="Klepikova A."/>
            <person name="Omelchenko D."/>
            <person name="Novikova G."/>
            <person name="Obukhova E."/>
            <person name="Bogdanov V."/>
            <person name="Penin A."/>
            <person name="Logacheva M."/>
        </authorList>
    </citation>
    <scope>NUCLEOTIDE SEQUENCE</scope>
    <source>
        <strain evidence="2">Hsosn_3</strain>
        <tissue evidence="2">Leaf</tissue>
    </source>
</reference>
<dbReference type="PANTHER" id="PTHR33127">
    <property type="entry name" value="TRANSMEMBRANE PROTEIN"/>
    <property type="match status" value="1"/>
</dbReference>
<comment type="caution">
    <text evidence="2">The sequence shown here is derived from an EMBL/GenBank/DDBJ whole genome shotgun (WGS) entry which is preliminary data.</text>
</comment>
<accession>A0AAD8MU74</accession>
<organism evidence="2 3">
    <name type="scientific">Heracleum sosnowskyi</name>
    <dbReference type="NCBI Taxonomy" id="360622"/>
    <lineage>
        <taxon>Eukaryota</taxon>
        <taxon>Viridiplantae</taxon>
        <taxon>Streptophyta</taxon>
        <taxon>Embryophyta</taxon>
        <taxon>Tracheophyta</taxon>
        <taxon>Spermatophyta</taxon>
        <taxon>Magnoliopsida</taxon>
        <taxon>eudicotyledons</taxon>
        <taxon>Gunneridae</taxon>
        <taxon>Pentapetalae</taxon>
        <taxon>asterids</taxon>
        <taxon>campanulids</taxon>
        <taxon>Apiales</taxon>
        <taxon>Apiaceae</taxon>
        <taxon>Apioideae</taxon>
        <taxon>apioid superclade</taxon>
        <taxon>Tordylieae</taxon>
        <taxon>Tordyliinae</taxon>
        <taxon>Heracleum</taxon>
    </lineage>
</organism>
<dbReference type="Proteomes" id="UP001237642">
    <property type="component" value="Unassembled WGS sequence"/>
</dbReference>
<name>A0AAD8MU74_9APIA</name>
<dbReference type="InterPro" id="IPR005174">
    <property type="entry name" value="KIB1-4_b-propeller"/>
</dbReference>
<dbReference type="EMBL" id="JAUIZM010000005">
    <property type="protein sequence ID" value="KAK1384108.1"/>
    <property type="molecule type" value="Genomic_DNA"/>
</dbReference>
<gene>
    <name evidence="2" type="ORF">POM88_021843</name>
</gene>
<evidence type="ECO:0000313" key="3">
    <source>
        <dbReference type="Proteomes" id="UP001237642"/>
    </source>
</evidence>
<evidence type="ECO:0000313" key="2">
    <source>
        <dbReference type="EMBL" id="KAK1384108.1"/>
    </source>
</evidence>